<evidence type="ECO:0000256" key="1">
    <source>
        <dbReference type="SAM" id="MobiDB-lite"/>
    </source>
</evidence>
<evidence type="ECO:0000313" key="3">
    <source>
        <dbReference type="Proteomes" id="UP000826195"/>
    </source>
</evidence>
<feature type="region of interest" description="Disordered" evidence="1">
    <location>
        <begin position="164"/>
        <end position="190"/>
    </location>
</feature>
<protein>
    <submittedName>
        <fullName evidence="2">Uncharacterized protein</fullName>
    </submittedName>
</protein>
<dbReference type="AlphaFoldDB" id="A0AAV7I2J3"/>
<dbReference type="EMBL" id="JAHXZJ010002609">
    <property type="protein sequence ID" value="KAH0540641.1"/>
    <property type="molecule type" value="Genomic_DNA"/>
</dbReference>
<proteinExistence type="predicted"/>
<organism evidence="2 3">
    <name type="scientific">Cotesia glomerata</name>
    <name type="common">Lepidopteran parasitic wasp</name>
    <name type="synonym">Apanteles glomeratus</name>
    <dbReference type="NCBI Taxonomy" id="32391"/>
    <lineage>
        <taxon>Eukaryota</taxon>
        <taxon>Metazoa</taxon>
        <taxon>Ecdysozoa</taxon>
        <taxon>Arthropoda</taxon>
        <taxon>Hexapoda</taxon>
        <taxon>Insecta</taxon>
        <taxon>Pterygota</taxon>
        <taxon>Neoptera</taxon>
        <taxon>Endopterygota</taxon>
        <taxon>Hymenoptera</taxon>
        <taxon>Apocrita</taxon>
        <taxon>Ichneumonoidea</taxon>
        <taxon>Braconidae</taxon>
        <taxon>Microgastrinae</taxon>
        <taxon>Cotesia</taxon>
    </lineage>
</organism>
<keyword evidence="3" id="KW-1185">Reference proteome</keyword>
<dbReference type="Proteomes" id="UP000826195">
    <property type="component" value="Unassembled WGS sequence"/>
</dbReference>
<accession>A0AAV7I2J3</accession>
<sequence>MAAATSVVVLDRGNNTTCTINLHGATVVSWRVNNQEQLFVRNFIGNLLDTERKSEEKRRGKKRRKKYPGKAYTLQDECRRVARELPQKKKLTGETRNGINSTSASRVVYVAFDKMGRTELEKRTKKKKKLMNLVVWFTSEQAIRELEEDVGCVYMYLRIHSEIREGRREGQGGGTEVESKETRKQEKQSE</sequence>
<reference evidence="2 3" key="1">
    <citation type="journal article" date="2021" name="J. Hered.">
        <title>A chromosome-level genome assembly of the parasitoid wasp, Cotesia glomerata (Hymenoptera: Braconidae).</title>
        <authorList>
            <person name="Pinto B.J."/>
            <person name="Weis J.J."/>
            <person name="Gamble T."/>
            <person name="Ode P.J."/>
            <person name="Paul R."/>
            <person name="Zaspel J.M."/>
        </authorList>
    </citation>
    <scope>NUCLEOTIDE SEQUENCE [LARGE SCALE GENOMIC DNA]</scope>
    <source>
        <strain evidence="2">CgM1</strain>
    </source>
</reference>
<name>A0AAV7I2J3_COTGL</name>
<feature type="compositionally biased region" description="Basic and acidic residues" evidence="1">
    <location>
        <begin position="177"/>
        <end position="190"/>
    </location>
</feature>
<comment type="caution">
    <text evidence="2">The sequence shown here is derived from an EMBL/GenBank/DDBJ whole genome shotgun (WGS) entry which is preliminary data.</text>
</comment>
<gene>
    <name evidence="2" type="ORF">KQX54_018776</name>
</gene>
<evidence type="ECO:0000313" key="2">
    <source>
        <dbReference type="EMBL" id="KAH0540641.1"/>
    </source>
</evidence>